<sequence length="132" mass="15175">AKSQFKRQSIANHVEVVIPVPSDADSPKFKTSVGSVKYVPELNAFVWTIRSFPGGREYLMRAHFSLPSIVSEEVEGKPPIQVKFEIPYYTTSGLQVHPFYVRYLKIIEKSGYQAMPWVRYVTQNGDYQLRMT</sequence>
<accession>A0A0K0D1T7</accession>
<proteinExistence type="predicted"/>
<evidence type="ECO:0000256" key="2">
    <source>
        <dbReference type="ARBA" id="ARBA00022448"/>
    </source>
</evidence>
<evidence type="ECO:0000256" key="1">
    <source>
        <dbReference type="ARBA" id="ARBA00004308"/>
    </source>
</evidence>
<reference evidence="7" key="2">
    <citation type="submission" date="2017-02" db="UniProtKB">
        <authorList>
            <consortium name="WormBaseParasite"/>
        </authorList>
    </citation>
    <scope>IDENTIFICATION</scope>
</reference>
<dbReference type="InterPro" id="IPR050431">
    <property type="entry name" value="Adaptor_comp_med_subunit"/>
</dbReference>
<keyword evidence="6" id="KW-1185">Reference proteome</keyword>
<comment type="subcellular location">
    <subcellularLocation>
        <location evidence="1">Endomembrane system</location>
    </subcellularLocation>
</comment>
<dbReference type="InterPro" id="IPR036168">
    <property type="entry name" value="AP2_Mu_C_sf"/>
</dbReference>
<dbReference type="GO" id="GO:0012505">
    <property type="term" value="C:endomembrane system"/>
    <property type="evidence" value="ECO:0007669"/>
    <property type="project" value="UniProtKB-SubCell"/>
</dbReference>
<evidence type="ECO:0000259" key="5">
    <source>
        <dbReference type="PROSITE" id="PS51072"/>
    </source>
</evidence>
<dbReference type="STRING" id="6313.A0A0K0D1T7"/>
<dbReference type="PANTHER" id="PTHR10529">
    <property type="entry name" value="AP COMPLEX SUBUNIT MU"/>
    <property type="match status" value="1"/>
</dbReference>
<feature type="domain" description="MHD" evidence="5">
    <location>
        <begin position="1"/>
        <end position="130"/>
    </location>
</feature>
<keyword evidence="2" id="KW-0813">Transport</keyword>
<dbReference type="InterPro" id="IPR001392">
    <property type="entry name" value="Clathrin_mu"/>
</dbReference>
<dbReference type="GO" id="GO:0016192">
    <property type="term" value="P:vesicle-mediated transport"/>
    <property type="evidence" value="ECO:0007669"/>
    <property type="project" value="InterPro"/>
</dbReference>
<dbReference type="AlphaFoldDB" id="A0A0K0D1T7"/>
<dbReference type="WBParaSite" id="ACAC_0000403201-mRNA-1">
    <property type="protein sequence ID" value="ACAC_0000403201-mRNA-1"/>
    <property type="gene ID" value="ACAC_0000403201"/>
</dbReference>
<evidence type="ECO:0000256" key="4">
    <source>
        <dbReference type="ARBA" id="ARBA00023136"/>
    </source>
</evidence>
<dbReference type="InterPro" id="IPR028565">
    <property type="entry name" value="MHD"/>
</dbReference>
<dbReference type="GO" id="GO:0030131">
    <property type="term" value="C:clathrin adaptor complex"/>
    <property type="evidence" value="ECO:0007669"/>
    <property type="project" value="InterPro"/>
</dbReference>
<keyword evidence="3" id="KW-0653">Protein transport</keyword>
<dbReference type="Proteomes" id="UP000035642">
    <property type="component" value="Unassembled WGS sequence"/>
</dbReference>
<dbReference type="PRINTS" id="PR00314">
    <property type="entry name" value="CLATHRINADPT"/>
</dbReference>
<dbReference type="SUPFAM" id="SSF49447">
    <property type="entry name" value="Second domain of Mu2 adaptin subunit (ap50) of ap2 adaptor"/>
    <property type="match status" value="1"/>
</dbReference>
<dbReference type="GO" id="GO:0006886">
    <property type="term" value="P:intracellular protein transport"/>
    <property type="evidence" value="ECO:0007669"/>
    <property type="project" value="InterPro"/>
</dbReference>
<evidence type="ECO:0000313" key="7">
    <source>
        <dbReference type="WBParaSite" id="ACAC_0000403201-mRNA-1"/>
    </source>
</evidence>
<name>A0A0K0D1T7_ANGCA</name>
<dbReference type="Gene3D" id="2.60.40.1170">
    <property type="entry name" value="Mu homology domain, subdomain B"/>
    <property type="match status" value="1"/>
</dbReference>
<evidence type="ECO:0000256" key="3">
    <source>
        <dbReference type="ARBA" id="ARBA00022927"/>
    </source>
</evidence>
<keyword evidence="4" id="KW-0472">Membrane</keyword>
<reference evidence="6" key="1">
    <citation type="submission" date="2012-09" db="EMBL/GenBank/DDBJ databases">
        <authorList>
            <person name="Martin A.A."/>
        </authorList>
    </citation>
    <scope>NUCLEOTIDE SEQUENCE</scope>
</reference>
<organism evidence="6 7">
    <name type="scientific">Angiostrongylus cantonensis</name>
    <name type="common">Rat lungworm</name>
    <dbReference type="NCBI Taxonomy" id="6313"/>
    <lineage>
        <taxon>Eukaryota</taxon>
        <taxon>Metazoa</taxon>
        <taxon>Ecdysozoa</taxon>
        <taxon>Nematoda</taxon>
        <taxon>Chromadorea</taxon>
        <taxon>Rhabditida</taxon>
        <taxon>Rhabditina</taxon>
        <taxon>Rhabditomorpha</taxon>
        <taxon>Strongyloidea</taxon>
        <taxon>Metastrongylidae</taxon>
        <taxon>Angiostrongylus</taxon>
    </lineage>
</organism>
<evidence type="ECO:0000313" key="6">
    <source>
        <dbReference type="Proteomes" id="UP000035642"/>
    </source>
</evidence>
<dbReference type="PROSITE" id="PS51072">
    <property type="entry name" value="MHD"/>
    <property type="match status" value="1"/>
</dbReference>
<protein>
    <submittedName>
        <fullName evidence="7">MHD domain-containing protein</fullName>
    </submittedName>
</protein>
<dbReference type="Pfam" id="PF00928">
    <property type="entry name" value="Adap_comp_sub"/>
    <property type="match status" value="1"/>
</dbReference>